<dbReference type="InterPro" id="IPR039425">
    <property type="entry name" value="RNA_pol_sigma-70-like"/>
</dbReference>
<proteinExistence type="inferred from homology"/>
<comment type="caution">
    <text evidence="7">The sequence shown here is derived from an EMBL/GenBank/DDBJ whole genome shotgun (WGS) entry which is preliminary data.</text>
</comment>
<dbReference type="Gene3D" id="1.10.1740.10">
    <property type="match status" value="1"/>
</dbReference>
<dbReference type="NCBIfam" id="TIGR02937">
    <property type="entry name" value="sigma70-ECF"/>
    <property type="match status" value="1"/>
</dbReference>
<dbReference type="GO" id="GO:0016987">
    <property type="term" value="F:sigma factor activity"/>
    <property type="evidence" value="ECO:0007669"/>
    <property type="project" value="UniProtKB-KW"/>
</dbReference>
<dbReference type="PANTHER" id="PTHR43133:SF63">
    <property type="entry name" value="RNA POLYMERASE SIGMA FACTOR FECI-RELATED"/>
    <property type="match status" value="1"/>
</dbReference>
<keyword evidence="4" id="KW-0804">Transcription</keyword>
<evidence type="ECO:0000256" key="1">
    <source>
        <dbReference type="ARBA" id="ARBA00010641"/>
    </source>
</evidence>
<dbReference type="InterPro" id="IPR014284">
    <property type="entry name" value="RNA_pol_sigma-70_dom"/>
</dbReference>
<dbReference type="Pfam" id="PF08281">
    <property type="entry name" value="Sigma70_r4_2"/>
    <property type="match status" value="1"/>
</dbReference>
<evidence type="ECO:0000256" key="4">
    <source>
        <dbReference type="ARBA" id="ARBA00023163"/>
    </source>
</evidence>
<evidence type="ECO:0000256" key="2">
    <source>
        <dbReference type="ARBA" id="ARBA00023015"/>
    </source>
</evidence>
<dbReference type="InterPro" id="IPR036388">
    <property type="entry name" value="WH-like_DNA-bd_sf"/>
</dbReference>
<evidence type="ECO:0000259" key="5">
    <source>
        <dbReference type="Pfam" id="PF04542"/>
    </source>
</evidence>
<protein>
    <submittedName>
        <fullName evidence="7">Sigma-70 family RNA polymerase sigma factor</fullName>
    </submittedName>
</protein>
<dbReference type="Pfam" id="PF04542">
    <property type="entry name" value="Sigma70_r2"/>
    <property type="match status" value="1"/>
</dbReference>
<dbReference type="Gene3D" id="1.10.10.10">
    <property type="entry name" value="Winged helix-like DNA-binding domain superfamily/Winged helix DNA-binding domain"/>
    <property type="match status" value="1"/>
</dbReference>
<dbReference type="RefSeq" id="WP_240733867.1">
    <property type="nucleotide sequence ID" value="NZ_JAVLSM010000003.1"/>
</dbReference>
<evidence type="ECO:0000259" key="6">
    <source>
        <dbReference type="Pfam" id="PF08281"/>
    </source>
</evidence>
<evidence type="ECO:0000256" key="3">
    <source>
        <dbReference type="ARBA" id="ARBA00023082"/>
    </source>
</evidence>
<evidence type="ECO:0000313" key="7">
    <source>
        <dbReference type="EMBL" id="MDT0337907.1"/>
    </source>
</evidence>
<dbReference type="GO" id="GO:0006352">
    <property type="term" value="P:DNA-templated transcription initiation"/>
    <property type="evidence" value="ECO:0007669"/>
    <property type="project" value="InterPro"/>
</dbReference>
<dbReference type="InterPro" id="IPR013325">
    <property type="entry name" value="RNA_pol_sigma_r2"/>
</dbReference>
<keyword evidence="3" id="KW-0731">Sigma factor</keyword>
<feature type="domain" description="RNA polymerase sigma factor 70 region 4 type 2" evidence="6">
    <location>
        <begin position="110"/>
        <end position="162"/>
    </location>
</feature>
<sequence>MSDPLGAMNQIEAMFIEHHGWLRTRLRRSVGDAFAAEDVAAETFTQLLTSPPQEVREPRALLTTISRRIVYELWRRRDLEEACLQALAHTNGEAQAISPEDQLQLLQALRAMDQALAGLTAKECAAFLLYKLDGLTYQAIGEQLRITPSVARRYVAKGLLQCYKAAGFAPLG</sequence>
<dbReference type="InterPro" id="IPR013324">
    <property type="entry name" value="RNA_pol_sigma_r3/r4-like"/>
</dbReference>
<dbReference type="AlphaFoldDB" id="A0AAE4K8K1"/>
<accession>A0AAE4K8K1</accession>
<name>A0AAE4K8K1_9BURK</name>
<dbReference type="SUPFAM" id="SSF88659">
    <property type="entry name" value="Sigma3 and sigma4 domains of RNA polymerase sigma factors"/>
    <property type="match status" value="1"/>
</dbReference>
<dbReference type="InterPro" id="IPR007627">
    <property type="entry name" value="RNA_pol_sigma70_r2"/>
</dbReference>
<feature type="domain" description="RNA polymerase sigma-70 region 2" evidence="5">
    <location>
        <begin position="15"/>
        <end position="78"/>
    </location>
</feature>
<keyword evidence="2" id="KW-0805">Transcription regulation</keyword>
<organism evidence="7">
    <name type="scientific">Herbaspirillum huttiense subsp. nephrolepidis</name>
    <dbReference type="NCBI Taxonomy" id="3075126"/>
    <lineage>
        <taxon>Bacteria</taxon>
        <taxon>Pseudomonadati</taxon>
        <taxon>Pseudomonadota</taxon>
        <taxon>Betaproteobacteria</taxon>
        <taxon>Burkholderiales</taxon>
        <taxon>Oxalobacteraceae</taxon>
        <taxon>Herbaspirillum</taxon>
    </lineage>
</organism>
<gene>
    <name evidence="7" type="ORF">RJN63_13765</name>
</gene>
<dbReference type="GO" id="GO:0003677">
    <property type="term" value="F:DNA binding"/>
    <property type="evidence" value="ECO:0007669"/>
    <property type="project" value="InterPro"/>
</dbReference>
<dbReference type="PANTHER" id="PTHR43133">
    <property type="entry name" value="RNA POLYMERASE ECF-TYPE SIGMA FACTO"/>
    <property type="match status" value="1"/>
</dbReference>
<reference evidence="7" key="1">
    <citation type="submission" date="2023-02" db="EMBL/GenBank/DDBJ databases">
        <title>Description of Herbaspirillum huttiense subsp. nephrolepsisexaltata and Herbaspirillum huttiense subsp. lycopersicon.</title>
        <authorList>
            <person name="Poudel M."/>
            <person name="Sharma A."/>
            <person name="Goss E."/>
            <person name="Tapia J.H."/>
            <person name="Harmon C.M."/>
            <person name="Jones J.B."/>
        </authorList>
    </citation>
    <scope>NUCLEOTIDE SEQUENCE</scope>
    <source>
        <strain evidence="7">NC40101</strain>
    </source>
</reference>
<dbReference type="EMBL" id="JAVRAA010000006">
    <property type="protein sequence ID" value="MDT0337907.1"/>
    <property type="molecule type" value="Genomic_DNA"/>
</dbReference>
<comment type="similarity">
    <text evidence="1">Belongs to the sigma-70 factor family. ECF subfamily.</text>
</comment>
<dbReference type="SUPFAM" id="SSF88946">
    <property type="entry name" value="Sigma2 domain of RNA polymerase sigma factors"/>
    <property type="match status" value="1"/>
</dbReference>
<dbReference type="GeneID" id="90163716"/>
<dbReference type="InterPro" id="IPR013249">
    <property type="entry name" value="RNA_pol_sigma70_r4_t2"/>
</dbReference>